<protein>
    <recommendedName>
        <fullName evidence="3">Abi family protein</fullName>
    </recommendedName>
</protein>
<evidence type="ECO:0000313" key="1">
    <source>
        <dbReference type="EMBL" id="QHC64284.1"/>
    </source>
</evidence>
<dbReference type="RefSeq" id="WP_159423694.1">
    <property type="nucleotide sequence ID" value="NZ_CP047180.1"/>
</dbReference>
<evidence type="ECO:0000313" key="2">
    <source>
        <dbReference type="Proteomes" id="UP000464597"/>
    </source>
</evidence>
<evidence type="ECO:0008006" key="3">
    <source>
        <dbReference type="Google" id="ProtNLM"/>
    </source>
</evidence>
<sequence>MSKPSLSIAQQIELLRERGFDGAVSDSVLARFLYDHSYYRASGYWRYFQVAPHDGDNRFEPGVTLDRIRDLYRFDAVVRSIVMDGLSDLEIAVRARLGHHLSEGEDGAGRYLRPHTYATPRSRNGAAMRVDLLRTIGAEVARTKEHCVAKYRDTGDVVPVWVAMEVLSFGTVSKMYRLLDDEPVRETIAKGFGLNESRRMDSTLHSLSVLRNVCAHHGRIWNRVVAVKPFVLNRLRTEADPSIYLGTPWGWFVVLADLVDGVRGGSGFSTKLFDFIAGHPEWEDGLKHPHRR</sequence>
<dbReference type="Proteomes" id="UP000464597">
    <property type="component" value="Chromosome"/>
</dbReference>
<accession>A0ABX6H3A2</accession>
<dbReference type="EMBL" id="CP047180">
    <property type="protein sequence ID" value="QHC64284.1"/>
    <property type="molecule type" value="Genomic_DNA"/>
</dbReference>
<gene>
    <name evidence="1" type="ORF">GSU69_17440</name>
</gene>
<dbReference type="InterPro" id="IPR011664">
    <property type="entry name" value="Abi_system_AbiD/AbiF-like"/>
</dbReference>
<proteinExistence type="predicted"/>
<reference evidence="2" key="1">
    <citation type="submission" date="2019-12" db="EMBL/GenBank/DDBJ databases">
        <title>Complete and draft genome sequences of new strains and members of some known species of the genus Rathayibacter isolated from plants.</title>
        <authorList>
            <person name="Tarlachkov S.V."/>
            <person name="Starodumova I.P."/>
            <person name="Dorofeeva L.V."/>
            <person name="Prisyazhnaya N.V."/>
            <person name="Leyn S."/>
            <person name="Zlamal J."/>
            <person name="Elan M."/>
            <person name="Osterman A.L."/>
            <person name="Nadler S."/>
            <person name="Subbotin S.A."/>
            <person name="Evtushenko L.I."/>
        </authorList>
    </citation>
    <scope>NUCLEOTIDE SEQUENCE [LARGE SCALE GENOMIC DNA]</scope>
    <source>
        <strain evidence="2">VKM Ac-2802</strain>
    </source>
</reference>
<organism evidence="1 2">
    <name type="scientific">Rathayibacter festucae</name>
    <dbReference type="NCBI Taxonomy" id="110937"/>
    <lineage>
        <taxon>Bacteria</taxon>
        <taxon>Bacillati</taxon>
        <taxon>Actinomycetota</taxon>
        <taxon>Actinomycetes</taxon>
        <taxon>Micrococcales</taxon>
        <taxon>Microbacteriaceae</taxon>
        <taxon>Rathayibacter</taxon>
    </lineage>
</organism>
<name>A0ABX6H3A2_9MICO</name>
<dbReference type="Pfam" id="PF07751">
    <property type="entry name" value="Abi_2"/>
    <property type="match status" value="1"/>
</dbReference>
<keyword evidence="2" id="KW-1185">Reference proteome</keyword>